<accession>X0SES0</accession>
<reference evidence="1" key="1">
    <citation type="journal article" date="2014" name="Front. Microbiol.">
        <title>High frequency of phylogenetically diverse reductive dehalogenase-homologous genes in deep subseafloor sedimentary metagenomes.</title>
        <authorList>
            <person name="Kawai M."/>
            <person name="Futagami T."/>
            <person name="Toyoda A."/>
            <person name="Takaki Y."/>
            <person name="Nishi S."/>
            <person name="Hori S."/>
            <person name="Arai W."/>
            <person name="Tsubouchi T."/>
            <person name="Morono Y."/>
            <person name="Uchiyama I."/>
            <person name="Ito T."/>
            <person name="Fujiyama A."/>
            <person name="Inagaki F."/>
            <person name="Takami H."/>
        </authorList>
    </citation>
    <scope>NUCLEOTIDE SEQUENCE</scope>
    <source>
        <strain evidence="1">Expedition CK06-06</strain>
    </source>
</reference>
<proteinExistence type="predicted"/>
<organism evidence="1">
    <name type="scientific">marine sediment metagenome</name>
    <dbReference type="NCBI Taxonomy" id="412755"/>
    <lineage>
        <taxon>unclassified sequences</taxon>
        <taxon>metagenomes</taxon>
        <taxon>ecological metagenomes</taxon>
    </lineage>
</organism>
<evidence type="ECO:0000313" key="1">
    <source>
        <dbReference type="EMBL" id="GAF79538.1"/>
    </source>
</evidence>
<sequence>MIGVSALGTSQVGLQLSKLRLELGVTLLGQGFELGFALSILDQAFGSLLLELSGNSATLGFG</sequence>
<feature type="non-terminal residue" evidence="1">
    <location>
        <position position="62"/>
    </location>
</feature>
<protein>
    <submittedName>
        <fullName evidence="1">Uncharacterized protein</fullName>
    </submittedName>
</protein>
<dbReference type="AlphaFoldDB" id="X0SES0"/>
<name>X0SES0_9ZZZZ</name>
<gene>
    <name evidence="1" type="ORF">S01H1_03703</name>
</gene>
<dbReference type="EMBL" id="BARS01001998">
    <property type="protein sequence ID" value="GAF79538.1"/>
    <property type="molecule type" value="Genomic_DNA"/>
</dbReference>
<comment type="caution">
    <text evidence="1">The sequence shown here is derived from an EMBL/GenBank/DDBJ whole genome shotgun (WGS) entry which is preliminary data.</text>
</comment>